<dbReference type="AlphaFoldDB" id="A0AAV3YWF4"/>
<protein>
    <submittedName>
        <fullName evidence="2">Uncharacterized protein</fullName>
    </submittedName>
</protein>
<feature type="region of interest" description="Disordered" evidence="1">
    <location>
        <begin position="23"/>
        <end position="76"/>
    </location>
</feature>
<dbReference type="Proteomes" id="UP000735302">
    <property type="component" value="Unassembled WGS sequence"/>
</dbReference>
<organism evidence="2 3">
    <name type="scientific">Plakobranchus ocellatus</name>
    <dbReference type="NCBI Taxonomy" id="259542"/>
    <lineage>
        <taxon>Eukaryota</taxon>
        <taxon>Metazoa</taxon>
        <taxon>Spiralia</taxon>
        <taxon>Lophotrochozoa</taxon>
        <taxon>Mollusca</taxon>
        <taxon>Gastropoda</taxon>
        <taxon>Heterobranchia</taxon>
        <taxon>Euthyneura</taxon>
        <taxon>Panpulmonata</taxon>
        <taxon>Sacoglossa</taxon>
        <taxon>Placobranchoidea</taxon>
        <taxon>Plakobranchidae</taxon>
        <taxon>Plakobranchus</taxon>
    </lineage>
</organism>
<accession>A0AAV3YWF4</accession>
<feature type="compositionally biased region" description="Basic and acidic residues" evidence="1">
    <location>
        <begin position="33"/>
        <end position="43"/>
    </location>
</feature>
<sequence>MPRNWFEEEKKWRGFLGKGEIQISTAPHRRSRMPPERRYHSESAAHFPSDFSSSKRQKLDACSVASRSDSPGMGERRLSVTVTNAGCARTLPHPDLSYFYKFLLRHMRRRSFQNCGTDDDTT</sequence>
<evidence type="ECO:0000313" key="3">
    <source>
        <dbReference type="Proteomes" id="UP000735302"/>
    </source>
</evidence>
<reference evidence="2 3" key="1">
    <citation type="journal article" date="2021" name="Elife">
        <title>Chloroplast acquisition without the gene transfer in kleptoplastic sea slugs, Plakobranchus ocellatus.</title>
        <authorList>
            <person name="Maeda T."/>
            <person name="Takahashi S."/>
            <person name="Yoshida T."/>
            <person name="Shimamura S."/>
            <person name="Takaki Y."/>
            <person name="Nagai Y."/>
            <person name="Toyoda A."/>
            <person name="Suzuki Y."/>
            <person name="Arimoto A."/>
            <person name="Ishii H."/>
            <person name="Satoh N."/>
            <person name="Nishiyama T."/>
            <person name="Hasebe M."/>
            <person name="Maruyama T."/>
            <person name="Minagawa J."/>
            <person name="Obokata J."/>
            <person name="Shigenobu S."/>
        </authorList>
    </citation>
    <scope>NUCLEOTIDE SEQUENCE [LARGE SCALE GENOMIC DNA]</scope>
</reference>
<evidence type="ECO:0000256" key="1">
    <source>
        <dbReference type="SAM" id="MobiDB-lite"/>
    </source>
</evidence>
<keyword evidence="3" id="KW-1185">Reference proteome</keyword>
<proteinExistence type="predicted"/>
<dbReference type="EMBL" id="BLXT01001485">
    <property type="protein sequence ID" value="GFN86048.1"/>
    <property type="molecule type" value="Genomic_DNA"/>
</dbReference>
<gene>
    <name evidence="2" type="ORF">PoB_001255400</name>
</gene>
<name>A0AAV3YWF4_9GAST</name>
<comment type="caution">
    <text evidence="2">The sequence shown here is derived from an EMBL/GenBank/DDBJ whole genome shotgun (WGS) entry which is preliminary data.</text>
</comment>
<evidence type="ECO:0000313" key="2">
    <source>
        <dbReference type="EMBL" id="GFN86048.1"/>
    </source>
</evidence>